<proteinExistence type="predicted"/>
<organism evidence="2 3">
    <name type="scientific">Floridaenema flaviceps BLCC-F50</name>
    <dbReference type="NCBI Taxonomy" id="3153642"/>
    <lineage>
        <taxon>Bacteria</taxon>
        <taxon>Bacillati</taxon>
        <taxon>Cyanobacteriota</taxon>
        <taxon>Cyanophyceae</taxon>
        <taxon>Oscillatoriophycideae</taxon>
        <taxon>Aerosakkonematales</taxon>
        <taxon>Aerosakkonemataceae</taxon>
        <taxon>Floridanema</taxon>
        <taxon>Floridanema flaviceps</taxon>
    </lineage>
</organism>
<dbReference type="RefSeq" id="WP_413266762.1">
    <property type="nucleotide sequence ID" value="NZ_JBHFNR010000239.1"/>
</dbReference>
<comment type="caution">
    <text evidence="2">The sequence shown here is derived from an EMBL/GenBank/DDBJ whole genome shotgun (WGS) entry which is preliminary data.</text>
</comment>
<keyword evidence="3" id="KW-1185">Reference proteome</keyword>
<name>A0ABV4XZI6_9CYAN</name>
<evidence type="ECO:0000313" key="2">
    <source>
        <dbReference type="EMBL" id="MFB2897148.1"/>
    </source>
</evidence>
<reference evidence="2 3" key="1">
    <citation type="submission" date="2024-09" db="EMBL/GenBank/DDBJ databases">
        <title>Floridaenema gen nov. (Aerosakkonemataceae, Aerosakkonematales ord. nov., Cyanobacteria) from benthic tropical and subtropical fresh waters, with the description of four new species.</title>
        <authorList>
            <person name="Moretto J.A."/>
            <person name="Berthold D.E."/>
            <person name="Lefler F.W."/>
            <person name="Huang I.-S."/>
            <person name="Laughinghouse H. IV."/>
        </authorList>
    </citation>
    <scope>NUCLEOTIDE SEQUENCE [LARGE SCALE GENOMIC DNA]</scope>
    <source>
        <strain evidence="2 3">BLCC-F50</strain>
    </source>
</reference>
<dbReference type="InterPro" id="IPR018739">
    <property type="entry name" value="DUF2281"/>
</dbReference>
<evidence type="ECO:0000313" key="3">
    <source>
        <dbReference type="Proteomes" id="UP001576784"/>
    </source>
</evidence>
<sequence length="78" mass="8915">MINPLIEKEIFTQLNKLSDEQQQQVLDFARFLARKNPVGVPGKELLKFAGTISHEDAKIMLEAAEENWGQADLKTWCE</sequence>
<dbReference type="EMBL" id="JBHFNR010000239">
    <property type="protein sequence ID" value="MFB2897148.1"/>
    <property type="molecule type" value="Genomic_DNA"/>
</dbReference>
<dbReference type="Proteomes" id="UP001576784">
    <property type="component" value="Unassembled WGS sequence"/>
</dbReference>
<feature type="domain" description="DUF2281" evidence="1">
    <location>
        <begin position="10"/>
        <end position="43"/>
    </location>
</feature>
<gene>
    <name evidence="2" type="ORF">ACE1CI_29890</name>
</gene>
<evidence type="ECO:0000259" key="1">
    <source>
        <dbReference type="Pfam" id="PF10047"/>
    </source>
</evidence>
<accession>A0ABV4XZI6</accession>
<dbReference type="Pfam" id="PF10047">
    <property type="entry name" value="DUF2281"/>
    <property type="match status" value="1"/>
</dbReference>
<protein>
    <submittedName>
        <fullName evidence="2">DUF2281 domain-containing protein</fullName>
    </submittedName>
</protein>